<name>A0A392PZB1_9FABA</name>
<evidence type="ECO:0000313" key="2">
    <source>
        <dbReference type="Proteomes" id="UP000265520"/>
    </source>
</evidence>
<dbReference type="EMBL" id="LXQA010104300">
    <property type="protein sequence ID" value="MCI17184.1"/>
    <property type="molecule type" value="Genomic_DNA"/>
</dbReference>
<comment type="caution">
    <text evidence="1">The sequence shown here is derived from an EMBL/GenBank/DDBJ whole genome shotgun (WGS) entry which is preliminary data.</text>
</comment>
<dbReference type="AlphaFoldDB" id="A0A392PZB1"/>
<feature type="non-terminal residue" evidence="1">
    <location>
        <position position="1"/>
    </location>
</feature>
<evidence type="ECO:0000313" key="1">
    <source>
        <dbReference type="EMBL" id="MCI17184.1"/>
    </source>
</evidence>
<protein>
    <submittedName>
        <fullName evidence="1">Uncharacterized protein</fullName>
    </submittedName>
</protein>
<organism evidence="1 2">
    <name type="scientific">Trifolium medium</name>
    <dbReference type="NCBI Taxonomy" id="97028"/>
    <lineage>
        <taxon>Eukaryota</taxon>
        <taxon>Viridiplantae</taxon>
        <taxon>Streptophyta</taxon>
        <taxon>Embryophyta</taxon>
        <taxon>Tracheophyta</taxon>
        <taxon>Spermatophyta</taxon>
        <taxon>Magnoliopsida</taxon>
        <taxon>eudicotyledons</taxon>
        <taxon>Gunneridae</taxon>
        <taxon>Pentapetalae</taxon>
        <taxon>rosids</taxon>
        <taxon>fabids</taxon>
        <taxon>Fabales</taxon>
        <taxon>Fabaceae</taxon>
        <taxon>Papilionoideae</taxon>
        <taxon>50 kb inversion clade</taxon>
        <taxon>NPAAA clade</taxon>
        <taxon>Hologalegina</taxon>
        <taxon>IRL clade</taxon>
        <taxon>Trifolieae</taxon>
        <taxon>Trifolium</taxon>
    </lineage>
</organism>
<dbReference type="Proteomes" id="UP000265520">
    <property type="component" value="Unassembled WGS sequence"/>
</dbReference>
<accession>A0A392PZB1</accession>
<sequence>ETTCISPALELEPKVITPIPRSNDLGGSYSGLGQELAQIRSVRPKSLLPGSSNYCPARTHQHSISHMCSSCKGCVFFKAYPLPRYVEQLTKMRAVRP</sequence>
<reference evidence="1 2" key="1">
    <citation type="journal article" date="2018" name="Front. Plant Sci.">
        <title>Red Clover (Trifolium pratense) and Zigzag Clover (T. medium) - A Picture of Genomic Similarities and Differences.</title>
        <authorList>
            <person name="Dluhosova J."/>
            <person name="Istvanek J."/>
            <person name="Nedelnik J."/>
            <person name="Repkova J."/>
        </authorList>
    </citation>
    <scope>NUCLEOTIDE SEQUENCE [LARGE SCALE GENOMIC DNA]</scope>
    <source>
        <strain evidence="2">cv. 10/8</strain>
        <tissue evidence="1">Leaf</tissue>
    </source>
</reference>
<proteinExistence type="predicted"/>
<keyword evidence="2" id="KW-1185">Reference proteome</keyword>